<evidence type="ECO:0000256" key="2">
    <source>
        <dbReference type="ARBA" id="ARBA00005989"/>
    </source>
</evidence>
<dbReference type="InterPro" id="IPR038352">
    <property type="entry name" value="Imelysin_sf"/>
</dbReference>
<dbReference type="InterPro" id="IPR018976">
    <property type="entry name" value="Imelysin-like"/>
</dbReference>
<keyword evidence="5" id="KW-0449">Lipoprotein</keyword>
<dbReference type="PANTHER" id="PTHR39192">
    <property type="entry name" value="IRON UPTAKE SYSTEM COMPONENT EFEO"/>
    <property type="match status" value="1"/>
</dbReference>
<protein>
    <submittedName>
        <fullName evidence="5">EfeM/EfeO family lipoprotein</fullName>
    </submittedName>
</protein>
<accession>A0ABN2GYK4</accession>
<dbReference type="Proteomes" id="UP001500618">
    <property type="component" value="Unassembled WGS sequence"/>
</dbReference>
<dbReference type="Gene3D" id="1.20.1420.20">
    <property type="entry name" value="M75 peptidase, HXXE motif"/>
    <property type="match status" value="1"/>
</dbReference>
<evidence type="ECO:0000256" key="1">
    <source>
        <dbReference type="ARBA" id="ARBA00004196"/>
    </source>
</evidence>
<feature type="domain" description="Imelysin-like" evidence="4">
    <location>
        <begin position="153"/>
        <end position="377"/>
    </location>
</feature>
<proteinExistence type="inferred from homology"/>
<evidence type="ECO:0000313" key="6">
    <source>
        <dbReference type="Proteomes" id="UP001500618"/>
    </source>
</evidence>
<dbReference type="Pfam" id="PF09375">
    <property type="entry name" value="Peptidase_M75"/>
    <property type="match status" value="1"/>
</dbReference>
<gene>
    <name evidence="5" type="ORF">GCM10009765_30310</name>
</gene>
<dbReference type="RefSeq" id="WP_344310809.1">
    <property type="nucleotide sequence ID" value="NZ_BAAANY010000009.1"/>
</dbReference>
<sequence length="393" mass="40993">MFALTARRWGWPVALLAALVVFVAAFLVARAVASGPAQPSNVLTVSRSGCGQGWNAPQAGDQTLYVHNVDSLSAEADIVDTANGAIYAEAEGLGPATTRPLRVSLPAGAYALRCVVEDNDPITGPTVRIAGAAKAASVGVKPVTQNDLVGPVRDYQRLVLAGIGTLVQNTGALKQAVASGDRNAAQAWWLTAHLAYQRLGAAYDAFGDLDGSINGTTAGLAGGVADAGFTGFHRIEYGLWHNAPMASLAPFADQLLKDTQSLQSQFADAQVDPRDLGLRTHEILEDALRFELTGKTDEGSASMLASAAADLDGTRMVLGVLRPVLQGRYADLPALDASLNRLQKALDAGRTGAAWKSVNDLSTAQREAVNGALGDALERLAPIAVICDSRRTS</sequence>
<keyword evidence="6" id="KW-1185">Reference proteome</keyword>
<comment type="subcellular location">
    <subcellularLocation>
        <location evidence="1">Cell envelope</location>
    </subcellularLocation>
</comment>
<comment type="similarity">
    <text evidence="2">Belongs to the EfeM/EfeO family.</text>
</comment>
<organism evidence="5 6">
    <name type="scientific">Fodinicola feengrottensis</name>
    <dbReference type="NCBI Taxonomy" id="435914"/>
    <lineage>
        <taxon>Bacteria</taxon>
        <taxon>Bacillati</taxon>
        <taxon>Actinomycetota</taxon>
        <taxon>Actinomycetes</taxon>
        <taxon>Mycobacteriales</taxon>
        <taxon>Fodinicola</taxon>
    </lineage>
</organism>
<keyword evidence="3" id="KW-0732">Signal</keyword>
<dbReference type="InterPro" id="IPR034981">
    <property type="entry name" value="Imelysin-like_EfeO/Algp7"/>
</dbReference>
<dbReference type="EMBL" id="BAAANY010000009">
    <property type="protein sequence ID" value="GAA1679021.1"/>
    <property type="molecule type" value="Genomic_DNA"/>
</dbReference>
<dbReference type="CDD" id="cd14656">
    <property type="entry name" value="Imelysin-like_EfeO"/>
    <property type="match status" value="1"/>
</dbReference>
<dbReference type="PANTHER" id="PTHR39192:SF1">
    <property type="entry name" value="IRON UPTAKE SYSTEM COMPONENT EFEO"/>
    <property type="match status" value="1"/>
</dbReference>
<dbReference type="InterPro" id="IPR050894">
    <property type="entry name" value="EfeM/EfeO_iron_uptake"/>
</dbReference>
<name>A0ABN2GYK4_9ACTN</name>
<evidence type="ECO:0000256" key="3">
    <source>
        <dbReference type="ARBA" id="ARBA00022729"/>
    </source>
</evidence>
<evidence type="ECO:0000259" key="4">
    <source>
        <dbReference type="Pfam" id="PF09375"/>
    </source>
</evidence>
<evidence type="ECO:0000313" key="5">
    <source>
        <dbReference type="EMBL" id="GAA1679021.1"/>
    </source>
</evidence>
<comment type="caution">
    <text evidence="5">The sequence shown here is derived from an EMBL/GenBank/DDBJ whole genome shotgun (WGS) entry which is preliminary data.</text>
</comment>
<reference evidence="5 6" key="1">
    <citation type="journal article" date="2019" name="Int. J. Syst. Evol. Microbiol.">
        <title>The Global Catalogue of Microorganisms (GCM) 10K type strain sequencing project: providing services to taxonomists for standard genome sequencing and annotation.</title>
        <authorList>
            <consortium name="The Broad Institute Genomics Platform"/>
            <consortium name="The Broad Institute Genome Sequencing Center for Infectious Disease"/>
            <person name="Wu L."/>
            <person name="Ma J."/>
        </authorList>
    </citation>
    <scope>NUCLEOTIDE SEQUENCE [LARGE SCALE GENOMIC DNA]</scope>
    <source>
        <strain evidence="5 6">JCM 14718</strain>
    </source>
</reference>